<dbReference type="PROSITE" id="PS51133">
    <property type="entry name" value="ZF_TFIIS_2"/>
    <property type="match status" value="1"/>
</dbReference>
<comment type="function">
    <text evidence="8">DNA-dependent RNA polymerase catalyzes the transcription of DNA into RNA using the four ribonucleoside triphosphates as substrates.</text>
</comment>
<feature type="binding site" evidence="9">
    <location>
        <position position="17"/>
    </location>
    <ligand>
        <name>Zn(2+)</name>
        <dbReference type="ChEBI" id="CHEBI:29105"/>
        <label>1</label>
    </ligand>
</feature>
<dbReference type="PROSITE" id="PS00466">
    <property type="entry name" value="ZF_TFIIS_1"/>
    <property type="match status" value="1"/>
</dbReference>
<dbReference type="InterPro" id="IPR001222">
    <property type="entry name" value="Znf_TFIIS"/>
</dbReference>
<dbReference type="PANTHER" id="PTHR11239">
    <property type="entry name" value="DNA-DIRECTED RNA POLYMERASE"/>
    <property type="match status" value="1"/>
</dbReference>
<evidence type="ECO:0000256" key="8">
    <source>
        <dbReference type="PIRNR" id="PIRNR005586"/>
    </source>
</evidence>
<keyword evidence="4 10" id="KW-0863">Zinc-finger</keyword>
<keyword evidence="3 9" id="KW-0479">Metal-binding</keyword>
<dbReference type="Proteomes" id="UP001165289">
    <property type="component" value="Unassembled WGS sequence"/>
</dbReference>
<keyword evidence="6 8" id="KW-0539">Nucleus</keyword>
<comment type="subcellular location">
    <subcellularLocation>
        <location evidence="1">Nucleus</location>
        <location evidence="1">Nucleolus</location>
    </subcellularLocation>
</comment>
<dbReference type="GO" id="GO:0003899">
    <property type="term" value="F:DNA-directed RNA polymerase activity"/>
    <property type="evidence" value="ECO:0007669"/>
    <property type="project" value="InterPro"/>
</dbReference>
<organism evidence="12 13">
    <name type="scientific">Oopsacas minuta</name>
    <dbReference type="NCBI Taxonomy" id="111878"/>
    <lineage>
        <taxon>Eukaryota</taxon>
        <taxon>Metazoa</taxon>
        <taxon>Porifera</taxon>
        <taxon>Hexactinellida</taxon>
        <taxon>Hexasterophora</taxon>
        <taxon>Lyssacinosida</taxon>
        <taxon>Leucopsacidae</taxon>
        <taxon>Oopsacas</taxon>
    </lineage>
</organism>
<dbReference type="Gene3D" id="2.20.25.10">
    <property type="match status" value="1"/>
</dbReference>
<dbReference type="Pfam" id="PF01096">
    <property type="entry name" value="Zn_ribbon_TFIIS"/>
    <property type="match status" value="1"/>
</dbReference>
<evidence type="ECO:0000259" key="11">
    <source>
        <dbReference type="PROSITE" id="PS51133"/>
    </source>
</evidence>
<evidence type="ECO:0000256" key="6">
    <source>
        <dbReference type="ARBA" id="ARBA00023242"/>
    </source>
</evidence>
<dbReference type="CDD" id="cd10507">
    <property type="entry name" value="Zn-ribbon_RPA12"/>
    <property type="match status" value="1"/>
</dbReference>
<feature type="binding site" evidence="9">
    <location>
        <position position="77"/>
    </location>
    <ligand>
        <name>Zn(2+)</name>
        <dbReference type="ChEBI" id="CHEBI:29105"/>
        <label>2</label>
    </ligand>
</feature>
<dbReference type="GO" id="GO:0005736">
    <property type="term" value="C:RNA polymerase I complex"/>
    <property type="evidence" value="ECO:0007669"/>
    <property type="project" value="TreeGrafter"/>
</dbReference>
<keyword evidence="8" id="KW-0804">Transcription</keyword>
<feature type="binding site" evidence="9">
    <location>
        <position position="14"/>
    </location>
    <ligand>
        <name>Zn(2+)</name>
        <dbReference type="ChEBI" id="CHEBI:29105"/>
        <label>1</label>
    </ligand>
</feature>
<feature type="binding site" evidence="9">
    <location>
        <position position="105"/>
    </location>
    <ligand>
        <name>Zn(2+)</name>
        <dbReference type="ChEBI" id="CHEBI:29105"/>
        <label>2</label>
    </ligand>
</feature>
<feature type="binding site" evidence="9">
    <location>
        <position position="32"/>
    </location>
    <ligand>
        <name>Zn(2+)</name>
        <dbReference type="ChEBI" id="CHEBI:29105"/>
        <label>1</label>
    </ligand>
</feature>
<dbReference type="PIRSF" id="PIRSF005586">
    <property type="entry name" value="RNApol_RpoM"/>
    <property type="match status" value="1"/>
</dbReference>
<dbReference type="InterPro" id="IPR012164">
    <property type="entry name" value="Rpa12/Rpb9/Rpc10/TFS"/>
</dbReference>
<evidence type="ECO:0000256" key="7">
    <source>
        <dbReference type="ARBA" id="ARBA00044497"/>
    </source>
</evidence>
<dbReference type="GO" id="GO:0006363">
    <property type="term" value="P:termination of RNA polymerase I transcription"/>
    <property type="evidence" value="ECO:0007669"/>
    <property type="project" value="TreeGrafter"/>
</dbReference>
<reference evidence="12 13" key="1">
    <citation type="journal article" date="2023" name="BMC Biol.">
        <title>The compact genome of the sponge Oopsacas minuta (Hexactinellida) is lacking key metazoan core genes.</title>
        <authorList>
            <person name="Santini S."/>
            <person name="Schenkelaars Q."/>
            <person name="Jourda C."/>
            <person name="Duchesne M."/>
            <person name="Belahbib H."/>
            <person name="Rocher C."/>
            <person name="Selva M."/>
            <person name="Riesgo A."/>
            <person name="Vervoort M."/>
            <person name="Leys S.P."/>
            <person name="Kodjabachian L."/>
            <person name="Le Bivic A."/>
            <person name="Borchiellini C."/>
            <person name="Claverie J.M."/>
            <person name="Renard E."/>
        </authorList>
    </citation>
    <scope>NUCLEOTIDE SEQUENCE [LARGE SCALE GENOMIC DNA]</scope>
    <source>
        <strain evidence="12">SPO-2</strain>
    </source>
</reference>
<comment type="function">
    <text evidence="7">Core component of RNA polymerase I (Pol I), a DNA-dependent RNA polymerase which synthesizes ribosomal RNA precursors using the four ribonucleoside triphosphates as substrates. Can mediate Pol I proofreading of the nascent RNA transcript. Anchors into the Pol I active site to monitor transcription fidelity and cleave mis-incorporated 5'-ribonucleotides.</text>
</comment>
<evidence type="ECO:0000256" key="5">
    <source>
        <dbReference type="ARBA" id="ARBA00022833"/>
    </source>
</evidence>
<feature type="binding site" evidence="9">
    <location>
        <position position="80"/>
    </location>
    <ligand>
        <name>Zn(2+)</name>
        <dbReference type="ChEBI" id="CHEBI:29105"/>
        <label>2</label>
    </ligand>
</feature>
<gene>
    <name evidence="12" type="ORF">LOD99_7805</name>
</gene>
<keyword evidence="13" id="KW-1185">Reference proteome</keyword>
<evidence type="ECO:0000256" key="3">
    <source>
        <dbReference type="ARBA" id="ARBA00022723"/>
    </source>
</evidence>
<dbReference type="AlphaFoldDB" id="A0AAV7JQL3"/>
<evidence type="ECO:0000256" key="1">
    <source>
        <dbReference type="ARBA" id="ARBA00004604"/>
    </source>
</evidence>
<feature type="zinc finger region" description="C4-type" evidence="10">
    <location>
        <begin position="14"/>
        <end position="35"/>
    </location>
</feature>
<accession>A0AAV7JQL3</accession>
<dbReference type="SMART" id="SM00440">
    <property type="entry name" value="ZnF_C2C2"/>
    <property type="match status" value="1"/>
</dbReference>
<keyword evidence="5 9" id="KW-0862">Zinc</keyword>
<proteinExistence type="inferred from homology"/>
<keyword evidence="2 8" id="KW-0240">DNA-directed RNA polymerase</keyword>
<evidence type="ECO:0000313" key="13">
    <source>
        <dbReference type="Proteomes" id="UP001165289"/>
    </source>
</evidence>
<dbReference type="PANTHER" id="PTHR11239:SF14">
    <property type="entry name" value="DNA-DIRECTED RNA POLYMERASE I SUBUNIT RPA12"/>
    <property type="match status" value="1"/>
</dbReference>
<comment type="caution">
    <text evidence="12">The sequence shown here is derived from an EMBL/GenBank/DDBJ whole genome shotgun (WGS) entry which is preliminary data.</text>
</comment>
<dbReference type="SUPFAM" id="SSF57783">
    <property type="entry name" value="Zinc beta-ribbon"/>
    <property type="match status" value="1"/>
</dbReference>
<feature type="domain" description="TFIIS-type" evidence="11">
    <location>
        <begin position="73"/>
        <end position="113"/>
    </location>
</feature>
<feature type="binding site" evidence="9">
    <location>
        <position position="108"/>
    </location>
    <ligand>
        <name>Zn(2+)</name>
        <dbReference type="ChEBI" id="CHEBI:29105"/>
        <label>2</label>
    </ligand>
</feature>
<sequence>MSDCLFQFSNTSFCPVCGSVLPLVTDGPVLTCLVCDHKIPVKLLESIEEYSVHNCSDTAQAKLTETVESKSEVDRVCSKCGNSRMSYFTQQTRSADEGQTVFYKCTSCGHQEIEAS</sequence>
<dbReference type="GO" id="GO:0008270">
    <property type="term" value="F:zinc ion binding"/>
    <property type="evidence" value="ECO:0007669"/>
    <property type="project" value="UniProtKB-KW"/>
</dbReference>
<evidence type="ECO:0000313" key="12">
    <source>
        <dbReference type="EMBL" id="KAI6650754.1"/>
    </source>
</evidence>
<evidence type="ECO:0000256" key="2">
    <source>
        <dbReference type="ARBA" id="ARBA00022478"/>
    </source>
</evidence>
<evidence type="ECO:0000256" key="10">
    <source>
        <dbReference type="PIRSR" id="PIRSR005586-2"/>
    </source>
</evidence>
<name>A0AAV7JQL3_9METZ</name>
<dbReference type="GO" id="GO:0003676">
    <property type="term" value="F:nucleic acid binding"/>
    <property type="evidence" value="ECO:0007669"/>
    <property type="project" value="InterPro"/>
</dbReference>
<comment type="similarity">
    <text evidence="8">Belongs to the archaeal rpoM/eukaryotic RPA12/RPB9/RPC11 RNA polymerase family.</text>
</comment>
<evidence type="ECO:0000256" key="4">
    <source>
        <dbReference type="ARBA" id="ARBA00022771"/>
    </source>
</evidence>
<protein>
    <recommendedName>
        <fullName evidence="8">DNA-directed RNA polymerase subunit</fullName>
    </recommendedName>
</protein>
<dbReference type="EMBL" id="JAKMXF010000310">
    <property type="protein sequence ID" value="KAI6650754.1"/>
    <property type="molecule type" value="Genomic_DNA"/>
</dbReference>
<evidence type="ECO:0000256" key="9">
    <source>
        <dbReference type="PIRSR" id="PIRSR005586-1"/>
    </source>
</evidence>
<feature type="binding site" evidence="9">
    <location>
        <position position="35"/>
    </location>
    <ligand>
        <name>Zn(2+)</name>
        <dbReference type="ChEBI" id="CHEBI:29105"/>
        <label>1</label>
    </ligand>
</feature>
<dbReference type="InterPro" id="IPR034004">
    <property type="entry name" value="Zn_ribbon_RPA12_C"/>
</dbReference>